<reference evidence="1" key="1">
    <citation type="submission" date="2024-02" db="EMBL/GenBank/DDBJ databases">
        <title>Metagenome Assembled Genome of Zalaria obscura JY119.</title>
        <authorList>
            <person name="Vighnesh L."/>
            <person name="Jagadeeshwari U."/>
            <person name="Venkata Ramana C."/>
            <person name="Sasikala C."/>
        </authorList>
    </citation>
    <scope>NUCLEOTIDE SEQUENCE</scope>
    <source>
        <strain evidence="1">JY119</strain>
    </source>
</reference>
<dbReference type="EMBL" id="JAMKPW020000010">
    <property type="protein sequence ID" value="KAK8214825.1"/>
    <property type="molecule type" value="Genomic_DNA"/>
</dbReference>
<gene>
    <name evidence="1" type="ORF">M8818_002408</name>
</gene>
<sequence>MYQFSSLFALAAFVASVQSHGVILKAVGDSGFSQGFLGKIILLSEHYHIINTHMFPVDSALARNCTTISPCQQDATIIRDAEISLNIVNGCGRTELAGNIDIGEQTEDELAKNRVTKVTAGSTLSVTVHQVNADGAGPYVCDLDQSSGYTPPQHFVTPPLTPSAGNANTDFVPLTVTNNVPGVNGLSQAKEQDFTIKVALPSDLNCVGASTGNICTVRCRNNALAGPFGGCFAIQQSDGNGRTNSSAAAVDTHASLKAVEAQILVNKAGLSDAIAANQAAGAAGSDPNVAAISALNTVTATASGFATSVNSADNAATATSSAASDSNNGGHHHHHNNNKAKRSHPKQLA</sequence>
<dbReference type="Proteomes" id="UP001320706">
    <property type="component" value="Unassembled WGS sequence"/>
</dbReference>
<protein>
    <submittedName>
        <fullName evidence="1">Uncharacterized protein</fullName>
    </submittedName>
</protein>
<proteinExistence type="predicted"/>
<keyword evidence="2" id="KW-1185">Reference proteome</keyword>
<organism evidence="1 2">
    <name type="scientific">Zalaria obscura</name>
    <dbReference type="NCBI Taxonomy" id="2024903"/>
    <lineage>
        <taxon>Eukaryota</taxon>
        <taxon>Fungi</taxon>
        <taxon>Dikarya</taxon>
        <taxon>Ascomycota</taxon>
        <taxon>Pezizomycotina</taxon>
        <taxon>Dothideomycetes</taxon>
        <taxon>Dothideomycetidae</taxon>
        <taxon>Dothideales</taxon>
        <taxon>Zalariaceae</taxon>
        <taxon>Zalaria</taxon>
    </lineage>
</organism>
<evidence type="ECO:0000313" key="2">
    <source>
        <dbReference type="Proteomes" id="UP001320706"/>
    </source>
</evidence>
<evidence type="ECO:0000313" key="1">
    <source>
        <dbReference type="EMBL" id="KAK8214825.1"/>
    </source>
</evidence>
<name>A0ACC3SHP3_9PEZI</name>
<comment type="caution">
    <text evidence="1">The sequence shown here is derived from an EMBL/GenBank/DDBJ whole genome shotgun (WGS) entry which is preliminary data.</text>
</comment>
<accession>A0ACC3SHP3</accession>